<sequence>HMKYGVGEKLKCPTCEYTCASRSMLNSHLKKHSVDKPFLCETCGSSYKFASLLKKHFKKIR</sequence>
<evidence type="ECO:0000313" key="4">
    <source>
        <dbReference type="EnsemblMetazoa" id="HelroP147677"/>
    </source>
</evidence>
<evidence type="ECO:0000313" key="5">
    <source>
        <dbReference type="Proteomes" id="UP000015101"/>
    </source>
</evidence>
<dbReference type="CTD" id="20196920"/>
<dbReference type="KEGG" id="hro:HELRODRAFT_147677"/>
<dbReference type="SUPFAM" id="SSF57667">
    <property type="entry name" value="beta-beta-alpha zinc fingers"/>
    <property type="match status" value="1"/>
</dbReference>
<evidence type="ECO:0000259" key="2">
    <source>
        <dbReference type="PROSITE" id="PS50157"/>
    </source>
</evidence>
<dbReference type="Pfam" id="PF00096">
    <property type="entry name" value="zf-C2H2"/>
    <property type="match status" value="2"/>
</dbReference>
<dbReference type="SMART" id="SM00355">
    <property type="entry name" value="ZnF_C2H2"/>
    <property type="match status" value="2"/>
</dbReference>
<organism evidence="4 5">
    <name type="scientific">Helobdella robusta</name>
    <name type="common">Californian leech</name>
    <dbReference type="NCBI Taxonomy" id="6412"/>
    <lineage>
        <taxon>Eukaryota</taxon>
        <taxon>Metazoa</taxon>
        <taxon>Spiralia</taxon>
        <taxon>Lophotrochozoa</taxon>
        <taxon>Annelida</taxon>
        <taxon>Clitellata</taxon>
        <taxon>Hirudinea</taxon>
        <taxon>Rhynchobdellida</taxon>
        <taxon>Glossiphoniidae</taxon>
        <taxon>Helobdella</taxon>
    </lineage>
</organism>
<dbReference type="Gene3D" id="3.30.160.60">
    <property type="entry name" value="Classic Zinc Finger"/>
    <property type="match status" value="1"/>
</dbReference>
<dbReference type="InterPro" id="IPR036236">
    <property type="entry name" value="Znf_C2H2_sf"/>
</dbReference>
<evidence type="ECO:0000313" key="3">
    <source>
        <dbReference type="EMBL" id="ESN96995.1"/>
    </source>
</evidence>
<proteinExistence type="predicted"/>
<dbReference type="EMBL" id="KB097456">
    <property type="protein sequence ID" value="ESN96995.1"/>
    <property type="molecule type" value="Genomic_DNA"/>
</dbReference>
<reference evidence="4" key="3">
    <citation type="submission" date="2015-06" db="UniProtKB">
        <authorList>
            <consortium name="EnsemblMetazoa"/>
        </authorList>
    </citation>
    <scope>IDENTIFICATION</scope>
</reference>
<keyword evidence="5" id="KW-1185">Reference proteome</keyword>
<dbReference type="PROSITE" id="PS50157">
    <property type="entry name" value="ZINC_FINGER_C2H2_2"/>
    <property type="match status" value="2"/>
</dbReference>
<dbReference type="Proteomes" id="UP000015101">
    <property type="component" value="Unassembled WGS sequence"/>
</dbReference>
<dbReference type="InterPro" id="IPR013087">
    <property type="entry name" value="Znf_C2H2_type"/>
</dbReference>
<dbReference type="EMBL" id="AMQM01006438">
    <property type="status" value="NOT_ANNOTATED_CDS"/>
    <property type="molecule type" value="Genomic_DNA"/>
</dbReference>
<dbReference type="GeneID" id="20196920"/>
<accession>T1EK20</accession>
<keyword evidence="1" id="KW-0479">Metal-binding</keyword>
<dbReference type="PROSITE" id="PS00028">
    <property type="entry name" value="ZINC_FINGER_C2H2_1"/>
    <property type="match status" value="1"/>
</dbReference>
<dbReference type="HOGENOM" id="CLU_2929361_0_0_1"/>
<feature type="domain" description="C2H2-type" evidence="2">
    <location>
        <begin position="38"/>
        <end position="61"/>
    </location>
</feature>
<keyword evidence="1" id="KW-0862">Zinc</keyword>
<protein>
    <recommendedName>
        <fullName evidence="2">C2H2-type domain-containing protein</fullName>
    </recommendedName>
</protein>
<dbReference type="AlphaFoldDB" id="T1EK20"/>
<reference evidence="5" key="1">
    <citation type="submission" date="2012-12" db="EMBL/GenBank/DDBJ databases">
        <authorList>
            <person name="Hellsten U."/>
            <person name="Grimwood J."/>
            <person name="Chapman J.A."/>
            <person name="Shapiro H."/>
            <person name="Aerts A."/>
            <person name="Otillar R.P."/>
            <person name="Terry A.Y."/>
            <person name="Boore J.L."/>
            <person name="Simakov O."/>
            <person name="Marletaz F."/>
            <person name="Cho S.-J."/>
            <person name="Edsinger-Gonzales E."/>
            <person name="Havlak P."/>
            <person name="Kuo D.-H."/>
            <person name="Larsson T."/>
            <person name="Lv J."/>
            <person name="Arendt D."/>
            <person name="Savage R."/>
            <person name="Osoegawa K."/>
            <person name="de Jong P."/>
            <person name="Lindberg D.R."/>
            <person name="Seaver E.C."/>
            <person name="Weisblat D.A."/>
            <person name="Putnam N.H."/>
            <person name="Grigoriev I.V."/>
            <person name="Rokhsar D.S."/>
        </authorList>
    </citation>
    <scope>NUCLEOTIDE SEQUENCE</scope>
</reference>
<feature type="domain" description="C2H2-type" evidence="2">
    <location>
        <begin position="10"/>
        <end position="37"/>
    </location>
</feature>
<reference evidence="3 5" key="2">
    <citation type="journal article" date="2013" name="Nature">
        <title>Insights into bilaterian evolution from three spiralian genomes.</title>
        <authorList>
            <person name="Simakov O."/>
            <person name="Marletaz F."/>
            <person name="Cho S.J."/>
            <person name="Edsinger-Gonzales E."/>
            <person name="Havlak P."/>
            <person name="Hellsten U."/>
            <person name="Kuo D.H."/>
            <person name="Larsson T."/>
            <person name="Lv J."/>
            <person name="Arendt D."/>
            <person name="Savage R."/>
            <person name="Osoegawa K."/>
            <person name="de Jong P."/>
            <person name="Grimwood J."/>
            <person name="Chapman J.A."/>
            <person name="Shapiro H."/>
            <person name="Aerts A."/>
            <person name="Otillar R.P."/>
            <person name="Terry A.Y."/>
            <person name="Boore J.L."/>
            <person name="Grigoriev I.V."/>
            <person name="Lindberg D.R."/>
            <person name="Seaver E.C."/>
            <person name="Weisblat D.A."/>
            <person name="Putnam N.H."/>
            <person name="Rokhsar D.S."/>
        </authorList>
    </citation>
    <scope>NUCLEOTIDE SEQUENCE</scope>
</reference>
<dbReference type="EnsemblMetazoa" id="HelroT147677">
    <property type="protein sequence ID" value="HelroP147677"/>
    <property type="gene ID" value="HelroG147677"/>
</dbReference>
<keyword evidence="1" id="KW-0863">Zinc-finger</keyword>
<evidence type="ECO:0000256" key="1">
    <source>
        <dbReference type="PROSITE-ProRule" id="PRU00042"/>
    </source>
</evidence>
<dbReference type="InParanoid" id="T1EK20"/>
<dbReference type="RefSeq" id="XP_009024786.1">
    <property type="nucleotide sequence ID" value="XM_009026538.1"/>
</dbReference>
<gene>
    <name evidence="4" type="primary">20196920</name>
    <name evidence="3" type="ORF">HELRODRAFT_147677</name>
</gene>
<dbReference type="GO" id="GO:0008270">
    <property type="term" value="F:zinc ion binding"/>
    <property type="evidence" value="ECO:0007669"/>
    <property type="project" value="UniProtKB-KW"/>
</dbReference>
<dbReference type="OrthoDB" id="40579at2759"/>
<name>T1EK20_HELRO</name>